<organism evidence="5 6">
    <name type="scientific">Phormidium yuhuli AB48</name>
    <dbReference type="NCBI Taxonomy" id="2940671"/>
    <lineage>
        <taxon>Bacteria</taxon>
        <taxon>Bacillati</taxon>
        <taxon>Cyanobacteriota</taxon>
        <taxon>Cyanophyceae</taxon>
        <taxon>Oscillatoriophycideae</taxon>
        <taxon>Oscillatoriales</taxon>
        <taxon>Oscillatoriaceae</taxon>
        <taxon>Phormidium</taxon>
        <taxon>Phormidium yuhuli</taxon>
    </lineage>
</organism>
<evidence type="ECO:0000256" key="2">
    <source>
        <dbReference type="ARBA" id="ARBA00023118"/>
    </source>
</evidence>
<evidence type="ECO:0000256" key="1">
    <source>
        <dbReference type="ARBA" id="ARBA00022741"/>
    </source>
</evidence>
<keyword evidence="6" id="KW-1185">Reference proteome</keyword>
<dbReference type="InterPro" id="IPR038242">
    <property type="entry name" value="Cmr2_N"/>
</dbReference>
<evidence type="ECO:0000259" key="3">
    <source>
        <dbReference type="Pfam" id="PF12469"/>
    </source>
</evidence>
<reference evidence="5" key="1">
    <citation type="submission" date="2022-06" db="EMBL/GenBank/DDBJ databases">
        <title>Genome sequence of Phormidium yuhuli AB48 isolated from an industrial photobioreactor environment.</title>
        <authorList>
            <person name="Qiu Y."/>
            <person name="Noonan A.J.C."/>
            <person name="Dofher K."/>
            <person name="Koch M."/>
            <person name="Kieft B."/>
            <person name="Lin X."/>
            <person name="Ziels R.M."/>
            <person name="Hallam S.J."/>
        </authorList>
    </citation>
    <scope>NUCLEOTIDE SEQUENCE</scope>
    <source>
        <strain evidence="5">AB48</strain>
    </source>
</reference>
<keyword evidence="2" id="KW-0051">Antiviral defense</keyword>
<dbReference type="EMBL" id="CP098611">
    <property type="protein sequence ID" value="USR91706.1"/>
    <property type="molecule type" value="Genomic_DNA"/>
</dbReference>
<dbReference type="RefSeq" id="WP_252663736.1">
    <property type="nucleotide sequence ID" value="NZ_CP098611.1"/>
</dbReference>
<dbReference type="InterPro" id="IPR043128">
    <property type="entry name" value="Rev_trsase/Diguanyl_cyclase"/>
</dbReference>
<evidence type="ECO:0000259" key="4">
    <source>
        <dbReference type="Pfam" id="PF22335"/>
    </source>
</evidence>
<dbReference type="InterPro" id="IPR024615">
    <property type="entry name" value="CRISPR-assoc_Cmr2_N"/>
</dbReference>
<proteinExistence type="predicted"/>
<name>A0ABY5ATN7_9CYAN</name>
<dbReference type="Proteomes" id="UP001056708">
    <property type="component" value="Chromosome"/>
</dbReference>
<sequence length="549" mass="63070">MSGYTATTFAPVQGFIEKSRKLRDLYGASLILSYLSRQITNLADSSVICPGDPNRTKGLPNRLLIKGRVSEERIRQALLEGWGRVLRECRGWVEEKLPEYDYHWQRQWTLWQNHSWEIFWGWGDSISGAMYDLERRKVGRDWSAVNWIGESSSLSGTDAIAWNELGSRQRNPKELRYSQEKDKIDRFYQQLAAVLEGKAPEETPEGKFLDTSERVSLPELVKRLVTHPQIARRIGEDFPQLDRSFSDVIRRPNPEWQTPGRWTGWFMGDGDKVGDYLKHLSEGENADDRLKDFSQAMRDWGKQFEQEFPKSLGRVIYAGGDDFLGVVYDSRADLTGDTLPEATQTLKVNSWNWLQHLPEKWQEHGQKIGLSVGFVWAGHSVPQRDVLQHCREAERRSKNLGRDRLTLRVVFNSGQFVQWTCPWPYLSILDCYCDREGGGNWGHLYNDMAQLKARHAIAPSPRSDDLEDDPLEDESPGPADAAIAIALANIYFKPTCAPFTHLEPGTVGDYLFRELFEANPPPHGTQNPVQQAFINWFDDLVSIGWHFRR</sequence>
<evidence type="ECO:0000313" key="6">
    <source>
        <dbReference type="Proteomes" id="UP001056708"/>
    </source>
</evidence>
<dbReference type="InterPro" id="IPR054767">
    <property type="entry name" value="Cas10-Cmr2_palm2"/>
</dbReference>
<evidence type="ECO:0000313" key="5">
    <source>
        <dbReference type="EMBL" id="USR91706.1"/>
    </source>
</evidence>
<gene>
    <name evidence="5" type="ORF">NEA10_02970</name>
</gene>
<dbReference type="Gene3D" id="3.30.70.2220">
    <property type="entry name" value="CRISPR-Cas system, Cmr2 subunit, D1 domain, cysteine cluster"/>
    <property type="match status" value="1"/>
</dbReference>
<protein>
    <submittedName>
        <fullName evidence="5">CRISPR-associated protein Cmr2</fullName>
    </submittedName>
</protein>
<dbReference type="Pfam" id="PF12469">
    <property type="entry name" value="Cmr2_N"/>
    <property type="match status" value="1"/>
</dbReference>
<dbReference type="Gene3D" id="3.30.70.270">
    <property type="match status" value="1"/>
</dbReference>
<feature type="domain" description="Cas10/Cmr2 second palm" evidence="4">
    <location>
        <begin position="265"/>
        <end position="406"/>
    </location>
</feature>
<accession>A0ABY5ATN7</accession>
<feature type="domain" description="CRISPR-associated protein Cmr2 N-terminal" evidence="3">
    <location>
        <begin position="5"/>
        <end position="40"/>
    </location>
</feature>
<keyword evidence="1" id="KW-0547">Nucleotide-binding</keyword>
<dbReference type="Pfam" id="PF22335">
    <property type="entry name" value="Cas10-Cmr2_palm2"/>
    <property type="match status" value="1"/>
</dbReference>